<proteinExistence type="predicted"/>
<dbReference type="InterPro" id="IPR002591">
    <property type="entry name" value="Phosphodiest/P_Trfase"/>
</dbReference>
<keyword evidence="2" id="KW-1185">Reference proteome</keyword>
<name>A0ABY4C0L7_9MICO</name>
<protein>
    <submittedName>
        <fullName evidence="1">Alkaline phosphatase family protein</fullName>
    </submittedName>
</protein>
<dbReference type="PANTHER" id="PTHR10151:SF120">
    <property type="entry name" value="BIS(5'-ADENOSYL)-TRIPHOSPHATASE"/>
    <property type="match status" value="1"/>
</dbReference>
<dbReference type="Proteomes" id="UP000832097">
    <property type="component" value="Chromosome"/>
</dbReference>
<accession>A0ABY4C0L7</accession>
<dbReference type="InterPro" id="IPR017850">
    <property type="entry name" value="Alkaline_phosphatase_core_sf"/>
</dbReference>
<dbReference type="EMBL" id="CP094528">
    <property type="protein sequence ID" value="UOE45038.1"/>
    <property type="molecule type" value="Genomic_DNA"/>
</dbReference>
<dbReference type="SUPFAM" id="SSF53649">
    <property type="entry name" value="Alkaline phosphatase-like"/>
    <property type="match status" value="1"/>
</dbReference>
<sequence length="385" mass="41386">MPAMLPVPDDTVPRPAAILPSVSAALAGEANQLGLPAARSAIIVLVDGLGASNLSARAGHARHLVGRMSRRDVIRTVFPSTTAAAITSFATGEPPGVHGIVGYRVLEPESDRVVNQLNGWEAGLLPDGWQRSTTWFEHAGARDIRTVAVGAARYATSGFTRAVLRGAEYRAAATIADRVDAALDLISGAKPTIVYLYIPELDQLAHSHGWESERWLAALETVDAELARLDRRLPNGVGLLVTADHGVVDVPAHRHVFVDDRPDLLDGIRHIAGEPRCLALHLDASLPDSARERLIDGWRDAEAGRSWVLTRDEALDAGLYAPAGRIAPEVRGRIGDVLVAARAGIAYYDRREANRTAEKMIGQHGSWTDEESRVPLIRGGAFGRD</sequence>
<dbReference type="Gene3D" id="3.40.720.10">
    <property type="entry name" value="Alkaline Phosphatase, subunit A"/>
    <property type="match status" value="1"/>
</dbReference>
<gene>
    <name evidence="1" type="ORF">MTO99_04460</name>
</gene>
<dbReference type="RefSeq" id="WP_243557327.1">
    <property type="nucleotide sequence ID" value="NZ_CP094528.1"/>
</dbReference>
<evidence type="ECO:0000313" key="2">
    <source>
        <dbReference type="Proteomes" id="UP000832097"/>
    </source>
</evidence>
<organism evidence="1 2">
    <name type="scientific">Agromyces larvae</name>
    <dbReference type="NCBI Taxonomy" id="2929802"/>
    <lineage>
        <taxon>Bacteria</taxon>
        <taxon>Bacillati</taxon>
        <taxon>Actinomycetota</taxon>
        <taxon>Actinomycetes</taxon>
        <taxon>Micrococcales</taxon>
        <taxon>Microbacteriaceae</taxon>
        <taxon>Agromyces</taxon>
    </lineage>
</organism>
<dbReference type="Pfam" id="PF01663">
    <property type="entry name" value="Phosphodiest"/>
    <property type="match status" value="1"/>
</dbReference>
<dbReference type="PANTHER" id="PTHR10151">
    <property type="entry name" value="ECTONUCLEOTIDE PYROPHOSPHATASE/PHOSPHODIESTERASE"/>
    <property type="match status" value="1"/>
</dbReference>
<evidence type="ECO:0000313" key="1">
    <source>
        <dbReference type="EMBL" id="UOE45038.1"/>
    </source>
</evidence>
<reference evidence="1 2" key="1">
    <citation type="submission" date="2022-03" db="EMBL/GenBank/DDBJ databases">
        <title>Mucilaginibacter sp. isolated from the gut of Protaetia brevitarsis seulensis larvae.</title>
        <authorList>
            <person name="Won M."/>
            <person name="Kim S.-J."/>
            <person name="Kwon S.-W."/>
        </authorList>
    </citation>
    <scope>NUCLEOTIDE SEQUENCE [LARGE SCALE GENOMIC DNA]</scope>
    <source>
        <strain evidence="1 2">CFWR-12</strain>
    </source>
</reference>